<dbReference type="GO" id="GO:0070522">
    <property type="term" value="C:ERCC4-ERCC1 complex"/>
    <property type="evidence" value="ECO:0007669"/>
    <property type="project" value="TreeGrafter"/>
</dbReference>
<dbReference type="Pfam" id="PF03834">
    <property type="entry name" value="Rad10"/>
    <property type="match status" value="1"/>
</dbReference>
<dbReference type="Gene3D" id="3.40.50.10130">
    <property type="match status" value="1"/>
</dbReference>
<dbReference type="InterPro" id="IPR047260">
    <property type="entry name" value="ERCC1-like_central_dom"/>
</dbReference>
<evidence type="ECO:0000313" key="10">
    <source>
        <dbReference type="Proteomes" id="UP000784919"/>
    </source>
</evidence>
<dbReference type="SUPFAM" id="SSF47781">
    <property type="entry name" value="RuvA domain 2-like"/>
    <property type="match status" value="1"/>
</dbReference>
<dbReference type="FunFam" id="3.40.50.10130:FF:000001">
    <property type="entry name" value="DNA excision repair protein ERCC-1"/>
    <property type="match status" value="1"/>
</dbReference>
<evidence type="ECO:0000256" key="3">
    <source>
        <dbReference type="ARBA" id="ARBA00022763"/>
    </source>
</evidence>
<evidence type="ECO:0000256" key="6">
    <source>
        <dbReference type="ARBA" id="ARBA00023242"/>
    </source>
</evidence>
<dbReference type="GO" id="GO:0003684">
    <property type="term" value="F:damaged DNA binding"/>
    <property type="evidence" value="ECO:0007669"/>
    <property type="project" value="InterPro"/>
</dbReference>
<evidence type="ECO:0000259" key="8">
    <source>
        <dbReference type="Pfam" id="PF03834"/>
    </source>
</evidence>
<dbReference type="GO" id="GO:0070914">
    <property type="term" value="P:UV-damage excision repair"/>
    <property type="evidence" value="ECO:0007669"/>
    <property type="project" value="TreeGrafter"/>
</dbReference>
<dbReference type="Proteomes" id="UP000784919">
    <property type="component" value="Unassembled WGS sequence"/>
</dbReference>
<feature type="region of interest" description="Disordered" evidence="7">
    <location>
        <begin position="1"/>
        <end position="86"/>
    </location>
</feature>
<keyword evidence="3" id="KW-0227">DNA damage</keyword>
<dbReference type="Gene3D" id="1.10.150.20">
    <property type="entry name" value="5' to 3' exonuclease, C-terminal subdomain"/>
    <property type="match status" value="1"/>
</dbReference>
<evidence type="ECO:0000313" key="9">
    <source>
        <dbReference type="EMBL" id="KAG5975325.1"/>
    </source>
</evidence>
<feature type="region of interest" description="Disordered" evidence="7">
    <location>
        <begin position="279"/>
        <end position="405"/>
    </location>
</feature>
<proteinExistence type="inferred from homology"/>
<comment type="subcellular location">
    <subcellularLocation>
        <location evidence="1">Nucleus</location>
    </subcellularLocation>
</comment>
<dbReference type="SUPFAM" id="SSF52980">
    <property type="entry name" value="Restriction endonuclease-like"/>
    <property type="match status" value="1"/>
</dbReference>
<dbReference type="InterPro" id="IPR010994">
    <property type="entry name" value="RuvA_2-like"/>
</dbReference>
<dbReference type="EMBL" id="SRPS01000025">
    <property type="protein sequence ID" value="KAG5975325.1"/>
    <property type="molecule type" value="Genomic_DNA"/>
</dbReference>
<keyword evidence="4" id="KW-0238">DNA-binding</keyword>
<keyword evidence="5" id="KW-0234">DNA repair</keyword>
<dbReference type="GO" id="GO:0006302">
    <property type="term" value="P:double-strand break repair"/>
    <property type="evidence" value="ECO:0007669"/>
    <property type="project" value="UniProtKB-ARBA"/>
</dbReference>
<feature type="domain" description="ERCC1-like central" evidence="8">
    <location>
        <begin position="80"/>
        <end position="193"/>
    </location>
</feature>
<dbReference type="NCBIfam" id="TIGR00597">
    <property type="entry name" value="rad10"/>
    <property type="match status" value="1"/>
</dbReference>
<dbReference type="PANTHER" id="PTHR12749">
    <property type="entry name" value="EXCISION REPAIR CROSS-COMPLEMENTING 1 ERCC1"/>
    <property type="match status" value="1"/>
</dbReference>
<accession>A0A9P7STT7</accession>
<dbReference type="PANTHER" id="PTHR12749:SF0">
    <property type="entry name" value="DNA EXCISION REPAIR PROTEIN ERCC-1"/>
    <property type="match status" value="1"/>
</dbReference>
<dbReference type="AlphaFoldDB" id="A0A9P7STT7"/>
<feature type="compositionally biased region" description="Low complexity" evidence="7">
    <location>
        <begin position="374"/>
        <end position="384"/>
    </location>
</feature>
<dbReference type="GO" id="GO:0003697">
    <property type="term" value="F:single-stranded DNA binding"/>
    <property type="evidence" value="ECO:0007669"/>
    <property type="project" value="TreeGrafter"/>
</dbReference>
<organism evidence="9 10">
    <name type="scientific">Claviceps arundinis</name>
    <dbReference type="NCBI Taxonomy" id="1623583"/>
    <lineage>
        <taxon>Eukaryota</taxon>
        <taxon>Fungi</taxon>
        <taxon>Dikarya</taxon>
        <taxon>Ascomycota</taxon>
        <taxon>Pezizomycotina</taxon>
        <taxon>Sordariomycetes</taxon>
        <taxon>Hypocreomycetidae</taxon>
        <taxon>Hypocreales</taxon>
        <taxon>Clavicipitaceae</taxon>
        <taxon>Claviceps</taxon>
    </lineage>
</organism>
<evidence type="ECO:0000256" key="2">
    <source>
        <dbReference type="ARBA" id="ARBA00008283"/>
    </source>
</evidence>
<dbReference type="GO" id="GO:0000110">
    <property type="term" value="C:nucleotide-excision repair factor 1 complex"/>
    <property type="evidence" value="ECO:0007669"/>
    <property type="project" value="TreeGrafter"/>
</dbReference>
<sequence length="405" mass="43715">MDDDDYGADDALLAAMAASDPVPPRPKQPTPQKIQQPTPQKIQQPTPQRLDKPPPAGSNGPKIVQPTPQALPSKNPSGSTILVSPRQRGNPILTSIRSIPWEYSDIPADFVLGLTTCALFLSLKYHRLHPEYIYTRIRNLQGKYDLRILLTMVDIPNHEDALRELSKTSVVNNVTIILCWSAAEAGRYLELYKSYETASFTSIRGQQASSYADRLVEFVTVPRSLNKSDAVALVASFGSLKNAINAEQEQLSMISGWGGVKVKRWTAAIEEPFRAKKAAKRGLDSQASGRGDASRLEQAVPLSRVPLREMPARDSASSGVSPNKGGAPSAVAKDAPKQFHFMDEEEDDDDDMDAEDALLAAAIEDSKKTSQQRGSEAASGSAPAPDEDGLSGGVAAALARLRESG</sequence>
<dbReference type="CDD" id="cd22325">
    <property type="entry name" value="ERCC1_C-like"/>
    <property type="match status" value="1"/>
</dbReference>
<feature type="compositionally biased region" description="Polar residues" evidence="7">
    <location>
        <begin position="66"/>
        <end position="82"/>
    </location>
</feature>
<dbReference type="OrthoDB" id="10262814at2759"/>
<comment type="caution">
    <text evidence="9">The sequence shown here is derived from an EMBL/GenBank/DDBJ whole genome shotgun (WGS) entry which is preliminary data.</text>
</comment>
<comment type="similarity">
    <text evidence="2">Belongs to the ERCC1/RAD10/SWI10 family.</text>
</comment>
<feature type="compositionally biased region" description="Low complexity" evidence="7">
    <location>
        <begin position="30"/>
        <end position="48"/>
    </location>
</feature>
<evidence type="ECO:0000256" key="5">
    <source>
        <dbReference type="ARBA" id="ARBA00023204"/>
    </source>
</evidence>
<evidence type="ECO:0000256" key="7">
    <source>
        <dbReference type="SAM" id="MobiDB-lite"/>
    </source>
</evidence>
<dbReference type="InterPro" id="IPR004579">
    <property type="entry name" value="ERCC1/RAD10/SWI10"/>
</dbReference>
<gene>
    <name evidence="9" type="ORF">E4U56_003857</name>
</gene>
<feature type="compositionally biased region" description="Low complexity" evidence="7">
    <location>
        <begin position="9"/>
        <end position="18"/>
    </location>
</feature>
<keyword evidence="6" id="KW-0539">Nucleus</keyword>
<protein>
    <recommendedName>
        <fullName evidence="8">ERCC1-like central domain-containing protein</fullName>
    </recommendedName>
</protein>
<dbReference type="InterPro" id="IPR011335">
    <property type="entry name" value="Restrct_endonuc-II-like"/>
</dbReference>
<reference evidence="9" key="1">
    <citation type="journal article" date="2020" name="bioRxiv">
        <title>Whole genome comparisons of ergot fungi reveals the divergence and evolution of species within the genus Claviceps are the result of varying mechanisms driving genome evolution and host range expansion.</title>
        <authorList>
            <person name="Wyka S.A."/>
            <person name="Mondo S.J."/>
            <person name="Liu M."/>
            <person name="Dettman J."/>
            <person name="Nalam V."/>
            <person name="Broders K.D."/>
        </authorList>
    </citation>
    <scope>NUCLEOTIDE SEQUENCE</scope>
    <source>
        <strain evidence="9">CCC 1102</strain>
    </source>
</reference>
<feature type="compositionally biased region" description="Acidic residues" evidence="7">
    <location>
        <begin position="343"/>
        <end position="356"/>
    </location>
</feature>
<evidence type="ECO:0000256" key="1">
    <source>
        <dbReference type="ARBA" id="ARBA00004123"/>
    </source>
</evidence>
<name>A0A9P7STT7_9HYPO</name>
<dbReference type="GO" id="GO:0006312">
    <property type="term" value="P:mitotic recombination"/>
    <property type="evidence" value="ECO:0007669"/>
    <property type="project" value="TreeGrafter"/>
</dbReference>
<evidence type="ECO:0000256" key="4">
    <source>
        <dbReference type="ARBA" id="ARBA00023125"/>
    </source>
</evidence>